<feature type="compositionally biased region" description="Basic and acidic residues" evidence="1">
    <location>
        <begin position="41"/>
        <end position="66"/>
    </location>
</feature>
<gene>
    <name evidence="3" type="ORF">DET55_102364</name>
</gene>
<reference evidence="3 4" key="1">
    <citation type="submission" date="2018-08" db="EMBL/GenBank/DDBJ databases">
        <title>Freshwater and sediment microbial communities from various areas in North America, analyzing microbe dynamics in response to fracking.</title>
        <authorList>
            <person name="Lamendella R."/>
        </authorList>
    </citation>
    <scope>NUCLEOTIDE SEQUENCE [LARGE SCALE GENOMIC DNA]</scope>
    <source>
        <strain evidence="3 4">DB-1</strain>
    </source>
</reference>
<dbReference type="PROSITE" id="PS51782">
    <property type="entry name" value="LYSM"/>
    <property type="match status" value="1"/>
</dbReference>
<dbReference type="Proteomes" id="UP000256530">
    <property type="component" value="Unassembled WGS sequence"/>
</dbReference>
<dbReference type="RefSeq" id="WP_181777884.1">
    <property type="nucleotide sequence ID" value="NZ_QTTY01000002.1"/>
</dbReference>
<sequence>MKRLGVLLFVLVLGYIFYYDIKIGTLPMLSSYKKTSAAQTIKKENTDTKQNKEKETEKEKEKEKETDTAYKAIEVKTGDTVLSITEAINKKKIPSIEKVIDDFKQLNKNTSATKIQVGKSYKFPLYQ</sequence>
<organism evidence="3 4">
    <name type="scientific">Bacillus mycoides</name>
    <dbReference type="NCBI Taxonomy" id="1405"/>
    <lineage>
        <taxon>Bacteria</taxon>
        <taxon>Bacillati</taxon>
        <taxon>Bacillota</taxon>
        <taxon>Bacilli</taxon>
        <taxon>Bacillales</taxon>
        <taxon>Bacillaceae</taxon>
        <taxon>Bacillus</taxon>
        <taxon>Bacillus cereus group</taxon>
    </lineage>
</organism>
<dbReference type="InterPro" id="IPR018392">
    <property type="entry name" value="LysM"/>
</dbReference>
<feature type="domain" description="LysM" evidence="2">
    <location>
        <begin position="71"/>
        <end position="123"/>
    </location>
</feature>
<comment type="caution">
    <text evidence="3">The sequence shown here is derived from an EMBL/GenBank/DDBJ whole genome shotgun (WGS) entry which is preliminary data.</text>
</comment>
<accession>A0A3D9VJU9</accession>
<feature type="region of interest" description="Disordered" evidence="1">
    <location>
        <begin position="36"/>
        <end position="66"/>
    </location>
</feature>
<proteinExistence type="predicted"/>
<evidence type="ECO:0000313" key="3">
    <source>
        <dbReference type="EMBL" id="REF40983.1"/>
    </source>
</evidence>
<evidence type="ECO:0000259" key="2">
    <source>
        <dbReference type="PROSITE" id="PS51782"/>
    </source>
</evidence>
<name>A0A3D9VJU9_BACMY</name>
<dbReference type="AlphaFoldDB" id="A0A3D9VJU9"/>
<evidence type="ECO:0000256" key="1">
    <source>
        <dbReference type="SAM" id="MobiDB-lite"/>
    </source>
</evidence>
<dbReference type="EMBL" id="QTTY01000002">
    <property type="protein sequence ID" value="REF40983.1"/>
    <property type="molecule type" value="Genomic_DNA"/>
</dbReference>
<evidence type="ECO:0000313" key="4">
    <source>
        <dbReference type="Proteomes" id="UP000256530"/>
    </source>
</evidence>
<protein>
    <recommendedName>
        <fullName evidence="2">LysM domain-containing protein</fullName>
    </recommendedName>
</protein>